<dbReference type="InterPro" id="IPR054767">
    <property type="entry name" value="Cas10-Cmr2_palm2"/>
</dbReference>
<protein>
    <submittedName>
        <fullName evidence="5">Type III-B CRISPR-associated protein Cas10/Cmr2</fullName>
    </submittedName>
</protein>
<evidence type="ECO:0000313" key="4">
    <source>
        <dbReference type="EMBL" id="MDQ5767908.1"/>
    </source>
</evidence>
<dbReference type="InterPro" id="IPR043128">
    <property type="entry name" value="Rev_trsase/Diguanyl_cyclase"/>
</dbReference>
<dbReference type="EMBL" id="CP133217">
    <property type="protein sequence ID" value="WML86633.1"/>
    <property type="molecule type" value="Genomic_DNA"/>
</dbReference>
<keyword evidence="6" id="KW-1185">Reference proteome</keyword>
<dbReference type="Gene3D" id="3.30.70.270">
    <property type="match status" value="1"/>
</dbReference>
<dbReference type="InterPro" id="IPR000160">
    <property type="entry name" value="GGDEF_dom"/>
</dbReference>
<dbReference type="EMBL" id="JAVFKN010000004">
    <property type="protein sequence ID" value="MDQ5767908.1"/>
    <property type="molecule type" value="Genomic_DNA"/>
</dbReference>
<reference evidence="5 6" key="1">
    <citation type="submission" date="2023-08" db="EMBL/GenBank/DDBJ databases">
        <title>New molecular markers tilS and rpoB for phylogenetic and monitoring studies of the genus Thiothrix biodiversity.</title>
        <authorList>
            <person name="Ravin N.V."/>
            <person name="Smolyakov D."/>
            <person name="Markov N.D."/>
            <person name="Beletsky A.V."/>
            <person name="Mardanov A.V."/>
            <person name="Rudenko T.S."/>
            <person name="Grabovich M.Y."/>
        </authorList>
    </citation>
    <scope>NUCLEOTIDE SEQUENCE</scope>
    <source>
        <strain evidence="5">DNT52</strain>
        <strain evidence="4 6">H33</strain>
    </source>
</reference>
<evidence type="ECO:0000259" key="3">
    <source>
        <dbReference type="PROSITE" id="PS50887"/>
    </source>
</evidence>
<organism evidence="5">
    <name type="scientific">Thiothrix subterranea</name>
    <dbReference type="NCBI Taxonomy" id="2735563"/>
    <lineage>
        <taxon>Bacteria</taxon>
        <taxon>Pseudomonadati</taxon>
        <taxon>Pseudomonadota</taxon>
        <taxon>Gammaproteobacteria</taxon>
        <taxon>Thiotrichales</taxon>
        <taxon>Thiotrichaceae</taxon>
        <taxon>Thiothrix</taxon>
    </lineage>
</organism>
<dbReference type="NCBIfam" id="TIGR02577">
    <property type="entry name" value="cas_TM1794_Cmr2"/>
    <property type="match status" value="1"/>
</dbReference>
<name>A0AA51QWW1_9GAMM</name>
<gene>
    <name evidence="5" type="primary">cas10</name>
    <name evidence="4" type="ORF">RCC75_05180</name>
    <name evidence="5" type="ORF">RCG00_20400</name>
</gene>
<dbReference type="RefSeq" id="WP_308134026.1">
    <property type="nucleotide sequence ID" value="NZ_CP133197.1"/>
</dbReference>
<evidence type="ECO:0000256" key="2">
    <source>
        <dbReference type="ARBA" id="ARBA00023118"/>
    </source>
</evidence>
<evidence type="ECO:0000313" key="6">
    <source>
        <dbReference type="Proteomes" id="UP001223336"/>
    </source>
</evidence>
<dbReference type="AlphaFoldDB" id="A0AA51QWW1"/>
<sequence length="648" mass="73272">MNDNTAYFHFTLGPVQSFVAQARRTRDFWAGSFILSWLAGVAMREVIAQAGNDRDAILFPKPEPTFLDWLDGTRCGMDSPEQGSIPNRFKARVDLDKFSPTDVATAVTKAWQALADTVYEQDFGRLAVTKRPDRALWDRQIKATWEMHWSITDDNEDSVILDQRKNWRSYAPPEEPGVKCMMMDGWQELSGVPTPNEDSLKAFWEPLRQSSNTLQSDVREKEYLCAIAFVKRRFPRHSDKLPVTPMPGGWSLHGWKVDEGRPSVSYMAAVHWLENVIIHANNSAQVEECLWAFHDAAYRLTQEHGAWGNDIRCIRDAKPHRKWEALDGDVFFESVLENTNLYTTPEKQAQAKTALQQLRRLQQVSGLGRASPFYAVLMMDGDSLGKQMKEQAKQDAITVGLQTFTSEVPALVDKHSGFLIYAGGDDVLAVLPTEDALACALAIRERYMAIFSAYADKQLTTSISAAIEFAHIRMPLTKVLRDAHHLLDDIAKEQCGRDALAVRVWKPGGKALEWAMRWDQACDTSTGAKRLVVERLSKAFKEDLLRDDDPQGQFSNKFFYKIRERLELFNPAQDGDPAHALLDAQTALDLMAAEYVVSGAFDKSLEKRQRLEHAKAVVKPLLEQCMSRGRYRADGALLVRFLAQKEVV</sequence>
<accession>A0AA51QWW1</accession>
<keyword evidence="1" id="KW-0547">Nucleotide-binding</keyword>
<evidence type="ECO:0000313" key="5">
    <source>
        <dbReference type="EMBL" id="WML86633.1"/>
    </source>
</evidence>
<dbReference type="InterPro" id="IPR013407">
    <property type="entry name" value="CRISPR-assoc_prot_Cmr2"/>
</dbReference>
<dbReference type="Pfam" id="PF12469">
    <property type="entry name" value="Cmr2_N"/>
    <property type="match status" value="1"/>
</dbReference>
<dbReference type="GO" id="GO:0000166">
    <property type="term" value="F:nucleotide binding"/>
    <property type="evidence" value="ECO:0007669"/>
    <property type="project" value="UniProtKB-KW"/>
</dbReference>
<dbReference type="PROSITE" id="PS50887">
    <property type="entry name" value="GGDEF"/>
    <property type="match status" value="1"/>
</dbReference>
<dbReference type="Gene3D" id="3.30.70.2220">
    <property type="entry name" value="CRISPR-Cas system, Cmr2 subunit, D1 domain, cysteine cluster"/>
    <property type="match status" value="1"/>
</dbReference>
<feature type="domain" description="GGDEF" evidence="3">
    <location>
        <begin position="372"/>
        <end position="505"/>
    </location>
</feature>
<dbReference type="Proteomes" id="UP001223336">
    <property type="component" value="Unassembled WGS sequence"/>
</dbReference>
<proteinExistence type="predicted"/>
<dbReference type="InterPro" id="IPR024615">
    <property type="entry name" value="CRISPR-assoc_Cmr2_N"/>
</dbReference>
<dbReference type="Pfam" id="PF22335">
    <property type="entry name" value="Cas10-Cmr2_palm2"/>
    <property type="match status" value="1"/>
</dbReference>
<keyword evidence="2" id="KW-0051">Antiviral defense</keyword>
<dbReference type="Proteomes" id="UP001229862">
    <property type="component" value="Chromosome"/>
</dbReference>
<evidence type="ECO:0000256" key="1">
    <source>
        <dbReference type="ARBA" id="ARBA00022741"/>
    </source>
</evidence>
<dbReference type="InterPro" id="IPR038242">
    <property type="entry name" value="Cmr2_N"/>
</dbReference>
<dbReference type="GO" id="GO:0051607">
    <property type="term" value="P:defense response to virus"/>
    <property type="evidence" value="ECO:0007669"/>
    <property type="project" value="UniProtKB-KW"/>
</dbReference>